<dbReference type="PROSITE" id="PS00584">
    <property type="entry name" value="PFKB_KINASES_2"/>
    <property type="match status" value="1"/>
</dbReference>
<feature type="binding site" evidence="12">
    <location>
        <begin position="13"/>
        <end position="15"/>
    </location>
    <ligand>
        <name>substrate</name>
    </ligand>
</feature>
<evidence type="ECO:0000256" key="9">
    <source>
        <dbReference type="ARBA" id="ARBA00022842"/>
    </source>
</evidence>
<keyword evidence="4 12" id="KW-0808">Transferase</keyword>
<evidence type="ECO:0000256" key="12">
    <source>
        <dbReference type="HAMAP-Rule" id="MF_01987"/>
    </source>
</evidence>
<feature type="domain" description="Carbohydrate kinase PfkB" evidence="13">
    <location>
        <begin position="6"/>
        <end position="295"/>
    </location>
</feature>
<evidence type="ECO:0000256" key="11">
    <source>
        <dbReference type="ARBA" id="ARBA00023277"/>
    </source>
</evidence>
<dbReference type="EMBL" id="JACXIZ010000011">
    <property type="protein sequence ID" value="MBD2844524.1"/>
    <property type="molecule type" value="Genomic_DNA"/>
</dbReference>
<comment type="cofactor">
    <cofactor evidence="12">
        <name>Mg(2+)</name>
        <dbReference type="ChEBI" id="CHEBI:18420"/>
    </cofactor>
    <text evidence="12">Requires a divalent cation, most likely magnesium in vivo, as an electrophilic catalyst to aid phosphoryl group transfer. It is the chelate of the metal and the nucleotide that is the actual substrate.</text>
</comment>
<dbReference type="HAMAP" id="MF_01987">
    <property type="entry name" value="Ribokinase"/>
    <property type="match status" value="1"/>
</dbReference>
<feature type="binding site" evidence="12">
    <location>
        <position position="286"/>
    </location>
    <ligand>
        <name>K(+)</name>
        <dbReference type="ChEBI" id="CHEBI:29103"/>
    </ligand>
</feature>
<keyword evidence="15" id="KW-1185">Reference proteome</keyword>
<dbReference type="RefSeq" id="WP_190915280.1">
    <property type="nucleotide sequence ID" value="NZ_JACXIZ010000011.1"/>
</dbReference>
<dbReference type="PRINTS" id="PR00990">
    <property type="entry name" value="RIBOKINASE"/>
</dbReference>
<evidence type="ECO:0000256" key="8">
    <source>
        <dbReference type="ARBA" id="ARBA00022840"/>
    </source>
</evidence>
<evidence type="ECO:0000256" key="5">
    <source>
        <dbReference type="ARBA" id="ARBA00022723"/>
    </source>
</evidence>
<feature type="binding site" evidence="12">
    <location>
        <begin position="252"/>
        <end position="253"/>
    </location>
    <ligand>
        <name>ATP</name>
        <dbReference type="ChEBI" id="CHEBI:30616"/>
    </ligand>
</feature>
<keyword evidence="11 12" id="KW-0119">Carbohydrate metabolism</keyword>
<feature type="binding site" evidence="12">
    <location>
        <position position="253"/>
    </location>
    <ligand>
        <name>substrate</name>
    </ligand>
</feature>
<comment type="pathway">
    <text evidence="12">Carbohydrate metabolism; D-ribose degradation; D-ribose 5-phosphate from beta-D-ribopyranose: step 2/2.</text>
</comment>
<dbReference type="AlphaFoldDB" id="A0A927BS60"/>
<name>A0A927BS60_9BACL</name>
<keyword evidence="5 12" id="KW-0479">Metal-binding</keyword>
<comment type="activity regulation">
    <text evidence="12">Activated by a monovalent cation that binds near, but not in, the active site. The most likely occupant of the site in vivo is potassium. Ion binding induces a conformational change that may alter substrate affinity.</text>
</comment>
<dbReference type="InterPro" id="IPR029056">
    <property type="entry name" value="Ribokinase-like"/>
</dbReference>
<comment type="caution">
    <text evidence="14">The sequence shown here is derived from an EMBL/GenBank/DDBJ whole genome shotgun (WGS) entry which is preliminary data.</text>
</comment>
<feature type="binding site" evidence="12">
    <location>
        <position position="249"/>
    </location>
    <ligand>
        <name>K(+)</name>
        <dbReference type="ChEBI" id="CHEBI:29103"/>
    </ligand>
</feature>
<dbReference type="Gene3D" id="3.40.1190.20">
    <property type="match status" value="1"/>
</dbReference>
<evidence type="ECO:0000256" key="2">
    <source>
        <dbReference type="ARBA" id="ARBA00012035"/>
    </source>
</evidence>
<dbReference type="InterPro" id="IPR011611">
    <property type="entry name" value="PfkB_dom"/>
</dbReference>
<comment type="similarity">
    <text evidence="1">Belongs to the carbohydrate kinase pfkB family.</text>
</comment>
<dbReference type="PANTHER" id="PTHR10584:SF166">
    <property type="entry name" value="RIBOKINASE"/>
    <property type="match status" value="1"/>
</dbReference>
<feature type="binding site" evidence="12">
    <location>
        <begin position="221"/>
        <end position="226"/>
    </location>
    <ligand>
        <name>ATP</name>
        <dbReference type="ChEBI" id="CHEBI:30616"/>
    </ligand>
</feature>
<evidence type="ECO:0000256" key="6">
    <source>
        <dbReference type="ARBA" id="ARBA00022741"/>
    </source>
</evidence>
<sequence>MKRPFIAIAGSLNMDLVVSADRQPKLGETIQGSSIDQVPGGKGANQAVGCARLGAHAAMIGCVGNDDFGVRMLDNLTHNGVDSQAIAVLEDVPSGIASITRTPEDNCIIVVDGANGRCDGAAVNRHAGVLERADVLLVQLEIPLEGVRTAMGLASGGDATVILNPAPAQALPEDLLRLADYITPNESEWELLSGTRVRDDEALRTSMLEWERRLGSKVVVTRGKDGCSYLEEERLVTVPAPATEVVDTTGAGDTFNAALAYALGSGTSLAAAVELAIRCASLSVRRFGAQGGMPTGEEAGLA</sequence>
<evidence type="ECO:0000256" key="1">
    <source>
        <dbReference type="ARBA" id="ARBA00005380"/>
    </source>
</evidence>
<feature type="binding site" evidence="12">
    <location>
        <position position="288"/>
    </location>
    <ligand>
        <name>K(+)</name>
        <dbReference type="ChEBI" id="CHEBI:29103"/>
    </ligand>
</feature>
<evidence type="ECO:0000256" key="7">
    <source>
        <dbReference type="ARBA" id="ARBA00022777"/>
    </source>
</evidence>
<keyword evidence="10 12" id="KW-0630">Potassium</keyword>
<reference evidence="14" key="1">
    <citation type="submission" date="2020-09" db="EMBL/GenBank/DDBJ databases">
        <title>A novel bacterium of genus Paenibacillus, isolated from South China Sea.</title>
        <authorList>
            <person name="Huang H."/>
            <person name="Mo K."/>
            <person name="Hu Y."/>
        </authorList>
    </citation>
    <scope>NUCLEOTIDE SEQUENCE</scope>
    <source>
        <strain evidence="14">IB182496</strain>
    </source>
</reference>
<feature type="binding site" evidence="12">
    <location>
        <position position="247"/>
    </location>
    <ligand>
        <name>K(+)</name>
        <dbReference type="ChEBI" id="CHEBI:29103"/>
    </ligand>
</feature>
<comment type="function">
    <text evidence="12">Catalyzes the phosphorylation of ribose at O-5 in a reaction requiring ATP and magnesium. The resulting D-ribose-5-phosphate can then be used either for sythesis of nucleotides, histidine, and tryptophan, or as a component of the pentose phosphate pathway.</text>
</comment>
<dbReference type="Proteomes" id="UP000621560">
    <property type="component" value="Unassembled WGS sequence"/>
</dbReference>
<accession>A0A927BS60</accession>
<dbReference type="GO" id="GO:0004747">
    <property type="term" value="F:ribokinase activity"/>
    <property type="evidence" value="ECO:0007669"/>
    <property type="project" value="UniProtKB-UniRule"/>
</dbReference>
<comment type="similarity">
    <text evidence="12">Belongs to the carbohydrate kinase PfkB family. Ribokinase subfamily.</text>
</comment>
<protein>
    <recommendedName>
        <fullName evidence="3 12">Ribokinase</fullName>
        <shortName evidence="12">RK</shortName>
        <ecNumber evidence="2 12">2.7.1.15</ecNumber>
    </recommendedName>
</protein>
<evidence type="ECO:0000256" key="4">
    <source>
        <dbReference type="ARBA" id="ARBA00022679"/>
    </source>
</evidence>
<evidence type="ECO:0000313" key="14">
    <source>
        <dbReference type="EMBL" id="MBD2844524.1"/>
    </source>
</evidence>
<dbReference type="PROSITE" id="PS00583">
    <property type="entry name" value="PFKB_KINASES_1"/>
    <property type="match status" value="1"/>
</dbReference>
<evidence type="ECO:0000259" key="13">
    <source>
        <dbReference type="Pfam" id="PF00294"/>
    </source>
</evidence>
<feature type="binding site" evidence="12">
    <location>
        <position position="185"/>
    </location>
    <ligand>
        <name>ATP</name>
        <dbReference type="ChEBI" id="CHEBI:30616"/>
    </ligand>
</feature>
<dbReference type="GO" id="GO:0046872">
    <property type="term" value="F:metal ion binding"/>
    <property type="evidence" value="ECO:0007669"/>
    <property type="project" value="UniProtKB-KW"/>
</dbReference>
<gene>
    <name evidence="12 14" type="primary">rbsK</name>
    <name evidence="14" type="ORF">IDH44_04925</name>
</gene>
<comment type="subcellular location">
    <subcellularLocation>
        <location evidence="12">Cytoplasm</location>
    </subcellularLocation>
</comment>
<keyword evidence="8 12" id="KW-0067">ATP-binding</keyword>
<evidence type="ECO:0000256" key="3">
    <source>
        <dbReference type="ARBA" id="ARBA00016943"/>
    </source>
</evidence>
<evidence type="ECO:0000256" key="10">
    <source>
        <dbReference type="ARBA" id="ARBA00022958"/>
    </source>
</evidence>
<dbReference type="Pfam" id="PF00294">
    <property type="entry name" value="PfkB"/>
    <property type="match status" value="1"/>
</dbReference>
<dbReference type="GO" id="GO:0005829">
    <property type="term" value="C:cytosol"/>
    <property type="evidence" value="ECO:0007669"/>
    <property type="project" value="TreeGrafter"/>
</dbReference>
<dbReference type="CDD" id="cd01174">
    <property type="entry name" value="ribokinase"/>
    <property type="match status" value="1"/>
</dbReference>
<comment type="subunit">
    <text evidence="12">Homodimer.</text>
</comment>
<dbReference type="GO" id="GO:0005524">
    <property type="term" value="F:ATP binding"/>
    <property type="evidence" value="ECO:0007669"/>
    <property type="project" value="UniProtKB-UniRule"/>
</dbReference>
<comment type="catalytic activity">
    <reaction evidence="12">
        <text>D-ribose + ATP = D-ribose 5-phosphate + ADP + H(+)</text>
        <dbReference type="Rhea" id="RHEA:13697"/>
        <dbReference type="ChEBI" id="CHEBI:15378"/>
        <dbReference type="ChEBI" id="CHEBI:30616"/>
        <dbReference type="ChEBI" id="CHEBI:47013"/>
        <dbReference type="ChEBI" id="CHEBI:78346"/>
        <dbReference type="ChEBI" id="CHEBI:456216"/>
        <dbReference type="EC" id="2.7.1.15"/>
    </reaction>
</comment>
<dbReference type="NCBIfam" id="TIGR02152">
    <property type="entry name" value="D_ribokin_bact"/>
    <property type="match status" value="1"/>
</dbReference>
<feature type="binding site" evidence="12">
    <location>
        <position position="141"/>
    </location>
    <ligand>
        <name>substrate</name>
    </ligand>
</feature>
<dbReference type="GO" id="GO:0019303">
    <property type="term" value="P:D-ribose catabolic process"/>
    <property type="evidence" value="ECO:0007669"/>
    <property type="project" value="UniProtKB-UniRule"/>
</dbReference>
<dbReference type="SUPFAM" id="SSF53613">
    <property type="entry name" value="Ribokinase-like"/>
    <property type="match status" value="1"/>
</dbReference>
<feature type="binding site" evidence="12">
    <location>
        <position position="283"/>
    </location>
    <ligand>
        <name>K(+)</name>
        <dbReference type="ChEBI" id="CHEBI:29103"/>
    </ligand>
</feature>
<keyword evidence="6 12" id="KW-0547">Nucleotide-binding</keyword>
<keyword evidence="9 12" id="KW-0460">Magnesium</keyword>
<dbReference type="PANTHER" id="PTHR10584">
    <property type="entry name" value="SUGAR KINASE"/>
    <property type="match status" value="1"/>
</dbReference>
<organism evidence="14 15">
    <name type="scientific">Paenibacillus sabuli</name>
    <dbReference type="NCBI Taxonomy" id="2772509"/>
    <lineage>
        <taxon>Bacteria</taxon>
        <taxon>Bacillati</taxon>
        <taxon>Bacillota</taxon>
        <taxon>Bacilli</taxon>
        <taxon>Bacillales</taxon>
        <taxon>Paenibacillaceae</taxon>
        <taxon>Paenibacillus</taxon>
    </lineage>
</organism>
<feature type="binding site" evidence="12">
    <location>
        <begin position="41"/>
        <end position="45"/>
    </location>
    <ligand>
        <name>substrate</name>
    </ligand>
</feature>
<dbReference type="EC" id="2.7.1.15" evidence="2 12"/>
<feature type="active site" description="Proton acceptor" evidence="12">
    <location>
        <position position="253"/>
    </location>
</feature>
<proteinExistence type="inferred from homology"/>
<dbReference type="InterPro" id="IPR011877">
    <property type="entry name" value="Ribokinase"/>
</dbReference>
<keyword evidence="7 12" id="KW-0418">Kinase</keyword>
<dbReference type="InterPro" id="IPR002139">
    <property type="entry name" value="Ribo/fructo_kinase"/>
</dbReference>
<comment type="caution">
    <text evidence="12">Lacks conserved residue(s) required for the propagation of feature annotation.</text>
</comment>
<evidence type="ECO:0000313" key="15">
    <source>
        <dbReference type="Proteomes" id="UP000621560"/>
    </source>
</evidence>
<keyword evidence="12" id="KW-0963">Cytoplasm</keyword>
<dbReference type="InterPro" id="IPR002173">
    <property type="entry name" value="Carboh/pur_kinase_PfkB_CS"/>
</dbReference>